<dbReference type="InterPro" id="IPR001254">
    <property type="entry name" value="Trypsin_dom"/>
</dbReference>
<evidence type="ECO:0000256" key="8">
    <source>
        <dbReference type="SAM" id="SignalP"/>
    </source>
</evidence>
<dbReference type="FunFam" id="2.40.10.10:FF:000068">
    <property type="entry name" value="transmembrane protease serine 2"/>
    <property type="match status" value="1"/>
</dbReference>
<dbReference type="FunFam" id="2.40.10.10:FF:000054">
    <property type="entry name" value="Complement C1r subcomponent"/>
    <property type="match status" value="1"/>
</dbReference>
<dbReference type="PROSITE" id="PS50240">
    <property type="entry name" value="TRYPSIN_DOM"/>
    <property type="match status" value="1"/>
</dbReference>
<dbReference type="Pfam" id="PF00089">
    <property type="entry name" value="Trypsin"/>
    <property type="match status" value="1"/>
</dbReference>
<dbReference type="InterPro" id="IPR051487">
    <property type="entry name" value="Ser/Thr_Proteases_Immune/Dev"/>
</dbReference>
<dbReference type="CDD" id="cd00190">
    <property type="entry name" value="Tryp_SPc"/>
    <property type="match status" value="1"/>
</dbReference>
<reference evidence="10" key="1">
    <citation type="submission" date="2022-01" db="EMBL/GenBank/DDBJ databases">
        <authorList>
            <person name="King R."/>
        </authorList>
    </citation>
    <scope>NUCLEOTIDE SEQUENCE</scope>
</reference>
<evidence type="ECO:0000256" key="4">
    <source>
        <dbReference type="ARBA" id="ARBA00023157"/>
    </source>
</evidence>
<evidence type="ECO:0000256" key="2">
    <source>
        <dbReference type="ARBA" id="ARBA00022525"/>
    </source>
</evidence>
<dbReference type="EMBL" id="OU896712">
    <property type="protein sequence ID" value="CAH1173863.1"/>
    <property type="molecule type" value="Genomic_DNA"/>
</dbReference>
<evidence type="ECO:0000259" key="9">
    <source>
        <dbReference type="PROSITE" id="PS50240"/>
    </source>
</evidence>
<proteinExistence type="inferred from homology"/>
<name>A0A9P0DLX6_PHACE</name>
<keyword evidence="5" id="KW-0325">Glycoprotein</keyword>
<feature type="domain" description="Peptidase S1" evidence="9">
    <location>
        <begin position="89"/>
        <end position="350"/>
    </location>
</feature>
<evidence type="ECO:0000256" key="6">
    <source>
        <dbReference type="ARBA" id="ARBA00024195"/>
    </source>
</evidence>
<dbReference type="AlphaFoldDB" id="A0A9P0DLX6"/>
<evidence type="ECO:0000256" key="5">
    <source>
        <dbReference type="ARBA" id="ARBA00023180"/>
    </source>
</evidence>
<evidence type="ECO:0000256" key="7">
    <source>
        <dbReference type="SAM" id="MobiDB-lite"/>
    </source>
</evidence>
<accession>A0A9P0DLX6</accession>
<dbReference type="SMART" id="SM00020">
    <property type="entry name" value="Tryp_SPc"/>
    <property type="match status" value="1"/>
</dbReference>
<evidence type="ECO:0000313" key="11">
    <source>
        <dbReference type="Proteomes" id="UP001153737"/>
    </source>
</evidence>
<evidence type="ECO:0000256" key="3">
    <source>
        <dbReference type="ARBA" id="ARBA00022729"/>
    </source>
</evidence>
<dbReference type="InterPro" id="IPR001314">
    <property type="entry name" value="Peptidase_S1A"/>
</dbReference>
<keyword evidence="11" id="KW-1185">Reference proteome</keyword>
<dbReference type="GO" id="GO:0004252">
    <property type="term" value="F:serine-type endopeptidase activity"/>
    <property type="evidence" value="ECO:0007669"/>
    <property type="project" value="InterPro"/>
</dbReference>
<evidence type="ECO:0000313" key="10">
    <source>
        <dbReference type="EMBL" id="CAH1173863.1"/>
    </source>
</evidence>
<keyword evidence="4" id="KW-1015">Disulfide bond</keyword>
<gene>
    <name evidence="10" type="ORF">PHAECO_LOCUS10607</name>
</gene>
<organism evidence="10 11">
    <name type="scientific">Phaedon cochleariae</name>
    <name type="common">Mustard beetle</name>
    <dbReference type="NCBI Taxonomy" id="80249"/>
    <lineage>
        <taxon>Eukaryota</taxon>
        <taxon>Metazoa</taxon>
        <taxon>Ecdysozoa</taxon>
        <taxon>Arthropoda</taxon>
        <taxon>Hexapoda</taxon>
        <taxon>Insecta</taxon>
        <taxon>Pterygota</taxon>
        <taxon>Neoptera</taxon>
        <taxon>Endopterygota</taxon>
        <taxon>Coleoptera</taxon>
        <taxon>Polyphaga</taxon>
        <taxon>Cucujiformia</taxon>
        <taxon>Chrysomeloidea</taxon>
        <taxon>Chrysomelidae</taxon>
        <taxon>Chrysomelinae</taxon>
        <taxon>Chrysomelini</taxon>
        <taxon>Phaedon</taxon>
    </lineage>
</organism>
<evidence type="ECO:0000256" key="1">
    <source>
        <dbReference type="ARBA" id="ARBA00004613"/>
    </source>
</evidence>
<dbReference type="GO" id="GO:0006508">
    <property type="term" value="P:proteolysis"/>
    <property type="evidence" value="ECO:0007669"/>
    <property type="project" value="InterPro"/>
</dbReference>
<dbReference type="PRINTS" id="PR00722">
    <property type="entry name" value="CHYMOTRYPSIN"/>
</dbReference>
<dbReference type="InterPro" id="IPR043504">
    <property type="entry name" value="Peptidase_S1_PA_chymotrypsin"/>
</dbReference>
<dbReference type="OrthoDB" id="6656697at2759"/>
<dbReference type="Gene3D" id="2.40.10.10">
    <property type="entry name" value="Trypsin-like serine proteases"/>
    <property type="match status" value="1"/>
</dbReference>
<dbReference type="GO" id="GO:0005576">
    <property type="term" value="C:extracellular region"/>
    <property type="evidence" value="ECO:0007669"/>
    <property type="project" value="UniProtKB-SubCell"/>
</dbReference>
<sequence>MWQSGVMCLLMMVMKYYSINAQNQQACAIPSLCNDLTIDPRIQTPTQGIPTQTSQPPQTSQLPQISQPPQTNIVTPTTCPSGYILCRNIRCGVSSNPVQASDQNGDAKRLAFPWHVFIQDGTRASERPGRGYAGGGVLISPRYVVTAAHKISNLTRRAINVRMGLYNIDDEQNVQTRVVSSIHYHSGYNRDTLKNDIAILQLQQPINLDNNANVMCLPTAGRNYQGTSNVGNCWVAGFGQIEFSSFAPHSLKQIKVPIVTNDMCIRSFQGLSIDVNRYLDFPGEICAGGELNVDACTQDGGSGLVCRDTGTSTFNLVGLVNWGKNCGRANVYGVYVNIPYYVDWINRIITCYNQGTLGSTDCSRFEAILFY</sequence>
<feature type="region of interest" description="Disordered" evidence="7">
    <location>
        <begin position="43"/>
        <end position="71"/>
    </location>
</feature>
<keyword evidence="2" id="KW-0964">Secreted</keyword>
<reference evidence="10" key="2">
    <citation type="submission" date="2022-10" db="EMBL/GenBank/DDBJ databases">
        <authorList>
            <consortium name="ENA_rothamsted_submissions"/>
            <consortium name="culmorum"/>
            <person name="King R."/>
        </authorList>
    </citation>
    <scope>NUCLEOTIDE SEQUENCE</scope>
</reference>
<feature type="chain" id="PRO_5040361653" description="Peptidase S1 domain-containing protein" evidence="8">
    <location>
        <begin position="22"/>
        <end position="371"/>
    </location>
</feature>
<comment type="subcellular location">
    <subcellularLocation>
        <location evidence="1">Secreted</location>
    </subcellularLocation>
</comment>
<keyword evidence="3 8" id="KW-0732">Signal</keyword>
<feature type="signal peptide" evidence="8">
    <location>
        <begin position="1"/>
        <end position="21"/>
    </location>
</feature>
<dbReference type="PANTHER" id="PTHR24256">
    <property type="entry name" value="TRYPTASE-RELATED"/>
    <property type="match status" value="1"/>
</dbReference>
<dbReference type="InterPro" id="IPR009003">
    <property type="entry name" value="Peptidase_S1_PA"/>
</dbReference>
<dbReference type="Proteomes" id="UP001153737">
    <property type="component" value="Chromosome 6"/>
</dbReference>
<dbReference type="SUPFAM" id="SSF50494">
    <property type="entry name" value="Trypsin-like serine proteases"/>
    <property type="match status" value="1"/>
</dbReference>
<protein>
    <recommendedName>
        <fullName evidence="9">Peptidase S1 domain-containing protein</fullName>
    </recommendedName>
</protein>
<comment type="similarity">
    <text evidence="6">Belongs to the peptidase S1 family. CLIP subfamily.</text>
</comment>